<proteinExistence type="predicted"/>
<reference evidence="1 2" key="1">
    <citation type="submission" date="2009-01" db="EMBL/GenBank/DDBJ databases">
        <authorList>
            <person name="Qin X."/>
            <person name="Bachman B."/>
            <person name="Battles P."/>
            <person name="Bell A."/>
            <person name="Bess C."/>
            <person name="Bickham C."/>
            <person name="Chaboub L."/>
            <person name="Chen D."/>
            <person name="Coyle M."/>
            <person name="Deiros D.R."/>
            <person name="Dinh H."/>
            <person name="Forbes L."/>
            <person name="Fowler G."/>
            <person name="Francisco L."/>
            <person name="Fu Q."/>
            <person name="Gubbala S."/>
            <person name="Hale W."/>
            <person name="Han Y."/>
            <person name="Hemphill L."/>
            <person name="Highlander S.K."/>
            <person name="Hirani K."/>
            <person name="Hogues M."/>
            <person name="Jackson L."/>
            <person name="Jakkamsetti A."/>
            <person name="Javaid M."/>
            <person name="Jiang H."/>
            <person name="Korchina V."/>
            <person name="Kovar C."/>
            <person name="Lara F."/>
            <person name="Lee S."/>
            <person name="Mata R."/>
            <person name="Mathew T."/>
            <person name="Moen C."/>
            <person name="Morales K."/>
            <person name="Munidasa M."/>
            <person name="Nazareth L."/>
            <person name="Ngo R."/>
            <person name="Nguyen L."/>
            <person name="Okwuonu G."/>
            <person name="Ongeri F."/>
            <person name="Patil S."/>
            <person name="Petrosino J."/>
            <person name="Pham C."/>
            <person name="Pham P."/>
            <person name="Pu L.-L."/>
            <person name="Puazo M."/>
            <person name="Raj R."/>
            <person name="Reid J."/>
            <person name="Rouhana J."/>
            <person name="Saada N."/>
            <person name="Shang Y."/>
            <person name="Simmons D."/>
            <person name="Thornton R."/>
            <person name="Warren J."/>
            <person name="Weissenberger G."/>
            <person name="Zhang J."/>
            <person name="Zhang L."/>
            <person name="Zhou C."/>
            <person name="Zhu D."/>
            <person name="Muzny D."/>
            <person name="Worley K."/>
            <person name="Gibbs R."/>
        </authorList>
    </citation>
    <scope>NUCLEOTIDE SEQUENCE [LARGE SCALE GENOMIC DNA]</scope>
    <source>
        <strain evidence="1 2">DSM 15436</strain>
    </source>
</reference>
<evidence type="ECO:0000313" key="1">
    <source>
        <dbReference type="EMBL" id="EEH63377.1"/>
    </source>
</evidence>
<dbReference type="AlphaFoldDB" id="C0W1L1"/>
<evidence type="ECO:0000313" key="2">
    <source>
        <dbReference type="Proteomes" id="UP000010301"/>
    </source>
</evidence>
<accession>C0W1L1</accession>
<name>C0W1L1_9ACTO</name>
<keyword evidence="2" id="KW-1185">Reference proteome</keyword>
<comment type="caution">
    <text evidence="1">The sequence shown here is derived from an EMBL/GenBank/DDBJ whole genome shotgun (WGS) entry which is preliminary data.</text>
</comment>
<sequence>MFVVVAVQLDNHPEPALYQRLESLNPVYISAVDGGTETYAVYQDGETTLKAIKATANSTNWLCGVGIGQVDLDALGKGEMKTSPGFRHALQAANLAKKASVPFAIKMRYKSEILSSLQALLRLKYKLITERTDRQKEVVSLREVHDSATQTAELMEVSKAAISKVLKAANWDLEKDTDLLAIRLLSGLGI</sequence>
<dbReference type="STRING" id="525245.HMPREF0044_1301"/>
<dbReference type="EMBL" id="ACFG01000034">
    <property type="protein sequence ID" value="EEH63377.1"/>
    <property type="molecule type" value="Genomic_DNA"/>
</dbReference>
<dbReference type="Proteomes" id="UP000010301">
    <property type="component" value="Unassembled WGS sequence"/>
</dbReference>
<gene>
    <name evidence="1" type="ORF">HMPREF0044_1301</name>
</gene>
<dbReference type="HOGENOM" id="CLU_077332_1_1_11"/>
<dbReference type="RefSeq" id="WP_006546159.1">
    <property type="nucleotide sequence ID" value="NZ_DS999540.1"/>
</dbReference>
<dbReference type="OrthoDB" id="5184241at2"/>
<organism evidence="1 2">
    <name type="scientific">Gleimia coleocanis DSM 15436</name>
    <dbReference type="NCBI Taxonomy" id="525245"/>
    <lineage>
        <taxon>Bacteria</taxon>
        <taxon>Bacillati</taxon>
        <taxon>Actinomycetota</taxon>
        <taxon>Actinomycetes</taxon>
        <taxon>Actinomycetales</taxon>
        <taxon>Actinomycetaceae</taxon>
        <taxon>Gleimia</taxon>
    </lineage>
</organism>
<protein>
    <submittedName>
        <fullName evidence="1">Uncharacterized protein</fullName>
    </submittedName>
</protein>